<organism evidence="2">
    <name type="scientific">Amphimedon queenslandica</name>
    <name type="common">Sponge</name>
    <dbReference type="NCBI Taxonomy" id="400682"/>
    <lineage>
        <taxon>Eukaryota</taxon>
        <taxon>Metazoa</taxon>
        <taxon>Porifera</taxon>
        <taxon>Demospongiae</taxon>
        <taxon>Heteroscleromorpha</taxon>
        <taxon>Haplosclerida</taxon>
        <taxon>Niphatidae</taxon>
        <taxon>Amphimedon</taxon>
    </lineage>
</organism>
<name>A0A1X7SZY7_AMPQE</name>
<evidence type="ECO:0000313" key="2">
    <source>
        <dbReference type="EnsemblMetazoa" id="Aqu2.1.07635_001"/>
    </source>
</evidence>
<accession>A0A1X7SZY7</accession>
<keyword evidence="1" id="KW-0472">Membrane</keyword>
<dbReference type="AlphaFoldDB" id="A0A1X7SZY7"/>
<dbReference type="EnsemblMetazoa" id="Aqu2.1.07635_001">
    <property type="protein sequence ID" value="Aqu2.1.07635_001"/>
    <property type="gene ID" value="Aqu2.1.07635"/>
</dbReference>
<keyword evidence="1" id="KW-0812">Transmembrane</keyword>
<feature type="transmembrane region" description="Helical" evidence="1">
    <location>
        <begin position="50"/>
        <end position="70"/>
    </location>
</feature>
<reference evidence="2" key="1">
    <citation type="submission" date="2017-05" db="UniProtKB">
        <authorList>
            <consortium name="EnsemblMetazoa"/>
        </authorList>
    </citation>
    <scope>IDENTIFICATION</scope>
</reference>
<sequence length="158" mass="17450">MIDVSQWRASIGLWNYASSRPANGHHSHSFIDAVDSKSGSTTSEEVTSKLPAALFLIAFLLLLFHFLSLLKHISMIPLTGNCYQVQCTTGVTVIDTNYLQSVVLLGDSSSNLIHNNFLIVCIRMLLHLSGDVELNPGPITGRYIVTRVHNIRLIMITT</sequence>
<dbReference type="InParanoid" id="A0A1X7SZY7"/>
<protein>
    <submittedName>
        <fullName evidence="2">Uncharacterized protein</fullName>
    </submittedName>
</protein>
<evidence type="ECO:0000256" key="1">
    <source>
        <dbReference type="SAM" id="Phobius"/>
    </source>
</evidence>
<proteinExistence type="predicted"/>
<keyword evidence="1" id="KW-1133">Transmembrane helix</keyword>